<name>A0A1Q9DB71_SYMMI</name>
<comment type="caution">
    <text evidence="3">The sequence shown here is derived from an EMBL/GenBank/DDBJ whole genome shotgun (WGS) entry which is preliminary data.</text>
</comment>
<proteinExistence type="predicted"/>
<dbReference type="Proteomes" id="UP000186817">
    <property type="component" value="Unassembled WGS sequence"/>
</dbReference>
<evidence type="ECO:0000256" key="1">
    <source>
        <dbReference type="SAM" id="Coils"/>
    </source>
</evidence>
<keyword evidence="1" id="KW-0175">Coiled coil</keyword>
<gene>
    <name evidence="3" type="ORF">AK812_SmicGene25840</name>
</gene>
<evidence type="ECO:0000313" key="3">
    <source>
        <dbReference type="EMBL" id="OLP92380.1"/>
    </source>
</evidence>
<sequence>MYLETLPEEIQQAVQAALQTKIDRQRKEYKETLKAMQKLMQEETEQQANLALLQKELQFTLLQRAPTTLADELTQENPFKFGAPPSPAPTEPKGEGKGEGKGDKDLWLPAKHTTPPRRQCAEWHPTGPKWFPRLLEEDIAKPGTEVIPSTAEAEPSKKNAAQRELWFQDPGPETKAEKDRLLLQFIEAHEDQWPAGSKSELWANGVRERLWDDHPSQDYPQDVYDLLRQLVSDEEQEGLSSFPRPQDSPTTPDGHSSGGGLNLVFANTTSLSPGVLNWVVASRTEVVALQ</sequence>
<feature type="region of interest" description="Disordered" evidence="2">
    <location>
        <begin position="234"/>
        <end position="263"/>
    </location>
</feature>
<dbReference type="AlphaFoldDB" id="A0A1Q9DB71"/>
<feature type="coiled-coil region" evidence="1">
    <location>
        <begin position="22"/>
        <end position="56"/>
    </location>
</feature>
<reference evidence="3 4" key="1">
    <citation type="submission" date="2016-02" db="EMBL/GenBank/DDBJ databases">
        <title>Genome analysis of coral dinoflagellate symbionts highlights evolutionary adaptations to a symbiotic lifestyle.</title>
        <authorList>
            <person name="Aranda M."/>
            <person name="Li Y."/>
            <person name="Liew Y.J."/>
            <person name="Baumgarten S."/>
            <person name="Simakov O."/>
            <person name="Wilson M."/>
            <person name="Piel J."/>
            <person name="Ashoor H."/>
            <person name="Bougouffa S."/>
            <person name="Bajic V.B."/>
            <person name="Ryu T."/>
            <person name="Ravasi T."/>
            <person name="Bayer T."/>
            <person name="Micklem G."/>
            <person name="Kim H."/>
            <person name="Bhak J."/>
            <person name="Lajeunesse T.C."/>
            <person name="Voolstra C.R."/>
        </authorList>
    </citation>
    <scope>NUCLEOTIDE SEQUENCE [LARGE SCALE GENOMIC DNA]</scope>
    <source>
        <strain evidence="3 4">CCMP2467</strain>
    </source>
</reference>
<feature type="region of interest" description="Disordered" evidence="2">
    <location>
        <begin position="74"/>
        <end position="131"/>
    </location>
</feature>
<dbReference type="EMBL" id="LSRX01000625">
    <property type="protein sequence ID" value="OLP92380.1"/>
    <property type="molecule type" value="Genomic_DNA"/>
</dbReference>
<protein>
    <submittedName>
        <fullName evidence="3">Uncharacterized protein</fullName>
    </submittedName>
</protein>
<organism evidence="3 4">
    <name type="scientific">Symbiodinium microadriaticum</name>
    <name type="common">Dinoflagellate</name>
    <name type="synonym">Zooxanthella microadriatica</name>
    <dbReference type="NCBI Taxonomy" id="2951"/>
    <lineage>
        <taxon>Eukaryota</taxon>
        <taxon>Sar</taxon>
        <taxon>Alveolata</taxon>
        <taxon>Dinophyceae</taxon>
        <taxon>Suessiales</taxon>
        <taxon>Symbiodiniaceae</taxon>
        <taxon>Symbiodinium</taxon>
    </lineage>
</organism>
<keyword evidence="4" id="KW-1185">Reference proteome</keyword>
<accession>A0A1Q9DB71</accession>
<feature type="compositionally biased region" description="Basic and acidic residues" evidence="2">
    <location>
        <begin position="92"/>
        <end position="106"/>
    </location>
</feature>
<evidence type="ECO:0000313" key="4">
    <source>
        <dbReference type="Proteomes" id="UP000186817"/>
    </source>
</evidence>
<evidence type="ECO:0000256" key="2">
    <source>
        <dbReference type="SAM" id="MobiDB-lite"/>
    </source>
</evidence>